<evidence type="ECO:0008006" key="4">
    <source>
        <dbReference type="Google" id="ProtNLM"/>
    </source>
</evidence>
<accession>A0AAN7CR17</accession>
<keyword evidence="3" id="KW-1185">Reference proteome</keyword>
<dbReference type="InterPro" id="IPR011009">
    <property type="entry name" value="Kinase-like_dom_sf"/>
</dbReference>
<reference evidence="2" key="1">
    <citation type="journal article" date="2023" name="Mol. Phylogenet. Evol.">
        <title>Genome-scale phylogeny and comparative genomics of the fungal order Sordariales.</title>
        <authorList>
            <person name="Hensen N."/>
            <person name="Bonometti L."/>
            <person name="Westerberg I."/>
            <person name="Brannstrom I.O."/>
            <person name="Guillou S."/>
            <person name="Cros-Aarteil S."/>
            <person name="Calhoun S."/>
            <person name="Haridas S."/>
            <person name="Kuo A."/>
            <person name="Mondo S."/>
            <person name="Pangilinan J."/>
            <person name="Riley R."/>
            <person name="LaButti K."/>
            <person name="Andreopoulos B."/>
            <person name="Lipzen A."/>
            <person name="Chen C."/>
            <person name="Yan M."/>
            <person name="Daum C."/>
            <person name="Ng V."/>
            <person name="Clum A."/>
            <person name="Steindorff A."/>
            <person name="Ohm R.A."/>
            <person name="Martin F."/>
            <person name="Silar P."/>
            <person name="Natvig D.O."/>
            <person name="Lalanne C."/>
            <person name="Gautier V."/>
            <person name="Ament-Velasquez S.L."/>
            <person name="Kruys A."/>
            <person name="Hutchinson M.I."/>
            <person name="Powell A.J."/>
            <person name="Barry K."/>
            <person name="Miller A.N."/>
            <person name="Grigoriev I.V."/>
            <person name="Debuchy R."/>
            <person name="Gladieux P."/>
            <person name="Hiltunen Thoren M."/>
            <person name="Johannesson H."/>
        </authorList>
    </citation>
    <scope>NUCLEOTIDE SEQUENCE</scope>
    <source>
        <strain evidence="2">CBS 359.72</strain>
    </source>
</reference>
<feature type="region of interest" description="Disordered" evidence="1">
    <location>
        <begin position="1"/>
        <end position="35"/>
    </location>
</feature>
<dbReference type="AlphaFoldDB" id="A0AAN7CR17"/>
<evidence type="ECO:0000313" key="2">
    <source>
        <dbReference type="EMBL" id="KAK4246749.1"/>
    </source>
</evidence>
<sequence>MLAKKRKEAKTEKKEGDDGSDDGTPMGSSNVTPVPYQPGRSLELQIIRCCGNLPLSQSVTARILKVLSMTMSPVMEVSIKTLSGSEFRAVLKLYDRCFGRNLREIRRKHTPHTAADEVAFQSFVRRGKMAPFLRVLEHDKKTADVPVQSYRYHDSTVEGKAKFEAALWQECIEHFECETEVYARLEDLQGKLIPYMYAHVCVVPSDLNIPAELLQSQTAPYFEIRGVLLEVVDGYRLWDIATSQAAPADPKQWPAIIQTAVDAAHQINKRGILMEDCAPRNVIVDTRLQKPFIIDFAQCLFKDKMIRRWLENGYADDDDDWVPEGEYWERARQHANPGAIGAVMRTQLLQQKGIKLDVKFPDYYAIIEEVERAGREDRQR</sequence>
<dbReference type="EMBL" id="MU857667">
    <property type="protein sequence ID" value="KAK4246749.1"/>
    <property type="molecule type" value="Genomic_DNA"/>
</dbReference>
<evidence type="ECO:0000313" key="3">
    <source>
        <dbReference type="Proteomes" id="UP001303647"/>
    </source>
</evidence>
<reference evidence="2" key="2">
    <citation type="submission" date="2023-05" db="EMBL/GenBank/DDBJ databases">
        <authorList>
            <consortium name="Lawrence Berkeley National Laboratory"/>
            <person name="Steindorff A."/>
            <person name="Hensen N."/>
            <person name="Bonometti L."/>
            <person name="Westerberg I."/>
            <person name="Brannstrom I.O."/>
            <person name="Guillou S."/>
            <person name="Cros-Aarteil S."/>
            <person name="Calhoun S."/>
            <person name="Haridas S."/>
            <person name="Kuo A."/>
            <person name="Mondo S."/>
            <person name="Pangilinan J."/>
            <person name="Riley R."/>
            <person name="Labutti K."/>
            <person name="Andreopoulos B."/>
            <person name="Lipzen A."/>
            <person name="Chen C."/>
            <person name="Yanf M."/>
            <person name="Daum C."/>
            <person name="Ng V."/>
            <person name="Clum A."/>
            <person name="Ohm R."/>
            <person name="Martin F."/>
            <person name="Silar P."/>
            <person name="Natvig D."/>
            <person name="Lalanne C."/>
            <person name="Gautier V."/>
            <person name="Ament-Velasquez S.L."/>
            <person name="Kruys A."/>
            <person name="Hutchinson M.I."/>
            <person name="Powell A.J."/>
            <person name="Barry K."/>
            <person name="Miller A.N."/>
            <person name="Grigoriev I.V."/>
            <person name="Debuchy R."/>
            <person name="Gladieux P."/>
            <person name="Thoren M.H."/>
            <person name="Johannesson H."/>
        </authorList>
    </citation>
    <scope>NUCLEOTIDE SEQUENCE</scope>
    <source>
        <strain evidence="2">CBS 359.72</strain>
    </source>
</reference>
<evidence type="ECO:0000256" key="1">
    <source>
        <dbReference type="SAM" id="MobiDB-lite"/>
    </source>
</evidence>
<protein>
    <recommendedName>
        <fullName evidence="4">Protein kinase domain-containing protein</fullName>
    </recommendedName>
</protein>
<proteinExistence type="predicted"/>
<dbReference type="SUPFAM" id="SSF56112">
    <property type="entry name" value="Protein kinase-like (PK-like)"/>
    <property type="match status" value="1"/>
</dbReference>
<comment type="caution">
    <text evidence="2">The sequence shown here is derived from an EMBL/GenBank/DDBJ whole genome shotgun (WGS) entry which is preliminary data.</text>
</comment>
<dbReference type="Proteomes" id="UP001303647">
    <property type="component" value="Unassembled WGS sequence"/>
</dbReference>
<organism evidence="2 3">
    <name type="scientific">Corynascus novoguineensis</name>
    <dbReference type="NCBI Taxonomy" id="1126955"/>
    <lineage>
        <taxon>Eukaryota</taxon>
        <taxon>Fungi</taxon>
        <taxon>Dikarya</taxon>
        <taxon>Ascomycota</taxon>
        <taxon>Pezizomycotina</taxon>
        <taxon>Sordariomycetes</taxon>
        <taxon>Sordariomycetidae</taxon>
        <taxon>Sordariales</taxon>
        <taxon>Chaetomiaceae</taxon>
        <taxon>Corynascus</taxon>
    </lineage>
</organism>
<name>A0AAN7CR17_9PEZI</name>
<gene>
    <name evidence="2" type="ORF">C7999DRAFT_41818</name>
</gene>